<evidence type="ECO:0000313" key="11">
    <source>
        <dbReference type="Proteomes" id="UP000288716"/>
    </source>
</evidence>
<evidence type="ECO:0000256" key="3">
    <source>
        <dbReference type="ARBA" id="ARBA00022737"/>
    </source>
</evidence>
<dbReference type="OrthoDB" id="1405595at2759"/>
<keyword evidence="4 8" id="KW-0863">Zinc-finger</keyword>
<feature type="domain" description="C2H2-type" evidence="9">
    <location>
        <begin position="114"/>
        <end position="141"/>
    </location>
</feature>
<dbReference type="VEuPathDB" id="VectorBase:LDEU013801"/>
<keyword evidence="5" id="KW-0862">Zinc</keyword>
<dbReference type="PROSITE" id="PS00028">
    <property type="entry name" value="ZINC_FINGER_C2H2_1"/>
    <property type="match status" value="2"/>
</dbReference>
<evidence type="ECO:0000313" key="10">
    <source>
        <dbReference type="EMBL" id="RWS18239.1"/>
    </source>
</evidence>
<comment type="caution">
    <text evidence="10">The sequence shown here is derived from an EMBL/GenBank/DDBJ whole genome shotgun (WGS) entry which is preliminary data.</text>
</comment>
<dbReference type="Pfam" id="PF00096">
    <property type="entry name" value="zf-C2H2"/>
    <property type="match status" value="1"/>
</dbReference>
<dbReference type="InterPro" id="IPR013087">
    <property type="entry name" value="Znf_C2H2_type"/>
</dbReference>
<evidence type="ECO:0000256" key="2">
    <source>
        <dbReference type="ARBA" id="ARBA00022723"/>
    </source>
</evidence>
<dbReference type="Gene3D" id="3.30.160.60">
    <property type="entry name" value="Classic Zinc Finger"/>
    <property type="match status" value="1"/>
</dbReference>
<organism evidence="10 11">
    <name type="scientific">Leptotrombidium deliense</name>
    <dbReference type="NCBI Taxonomy" id="299467"/>
    <lineage>
        <taxon>Eukaryota</taxon>
        <taxon>Metazoa</taxon>
        <taxon>Ecdysozoa</taxon>
        <taxon>Arthropoda</taxon>
        <taxon>Chelicerata</taxon>
        <taxon>Arachnida</taxon>
        <taxon>Acari</taxon>
        <taxon>Acariformes</taxon>
        <taxon>Trombidiformes</taxon>
        <taxon>Prostigmata</taxon>
        <taxon>Anystina</taxon>
        <taxon>Parasitengona</taxon>
        <taxon>Trombiculoidea</taxon>
        <taxon>Trombiculidae</taxon>
        <taxon>Leptotrombidium</taxon>
    </lineage>
</organism>
<proteinExistence type="inferred from homology"/>
<evidence type="ECO:0000259" key="9">
    <source>
        <dbReference type="PROSITE" id="PS50157"/>
    </source>
</evidence>
<accession>A0A443RST8</accession>
<dbReference type="PANTHER" id="PTHR24388">
    <property type="entry name" value="ZINC FINGER PROTEIN"/>
    <property type="match status" value="1"/>
</dbReference>
<dbReference type="Pfam" id="PF13912">
    <property type="entry name" value="zf-C2H2_6"/>
    <property type="match status" value="1"/>
</dbReference>
<evidence type="ECO:0000256" key="6">
    <source>
        <dbReference type="ARBA" id="ARBA00023242"/>
    </source>
</evidence>
<comment type="subcellular location">
    <subcellularLocation>
        <location evidence="1">Nucleus</location>
    </subcellularLocation>
</comment>
<gene>
    <name evidence="10" type="ORF">B4U80_14655</name>
</gene>
<evidence type="ECO:0000256" key="8">
    <source>
        <dbReference type="PROSITE-ProRule" id="PRU00042"/>
    </source>
</evidence>
<keyword evidence="6" id="KW-0539">Nucleus</keyword>
<evidence type="ECO:0000256" key="4">
    <source>
        <dbReference type="ARBA" id="ARBA00022771"/>
    </source>
</evidence>
<dbReference type="InterPro" id="IPR036236">
    <property type="entry name" value="Znf_C2H2_sf"/>
</dbReference>
<reference evidence="10 11" key="1">
    <citation type="journal article" date="2018" name="Gigascience">
        <title>Genomes of trombidid mites reveal novel predicted allergens and laterally-transferred genes associated with secondary metabolism.</title>
        <authorList>
            <person name="Dong X."/>
            <person name="Chaisiri K."/>
            <person name="Xia D."/>
            <person name="Armstrong S.D."/>
            <person name="Fang Y."/>
            <person name="Donnelly M.J."/>
            <person name="Kadowaki T."/>
            <person name="McGarry J.W."/>
            <person name="Darby A.C."/>
            <person name="Makepeace B.L."/>
        </authorList>
    </citation>
    <scope>NUCLEOTIDE SEQUENCE [LARGE SCALE GENOMIC DNA]</scope>
    <source>
        <strain evidence="10">UoL-UT</strain>
    </source>
</reference>
<comment type="similarity">
    <text evidence="7">Belongs to the snail C2H2-type zinc-finger protein family.</text>
</comment>
<feature type="domain" description="C2H2-type" evidence="9">
    <location>
        <begin position="88"/>
        <end position="115"/>
    </location>
</feature>
<dbReference type="InterPro" id="IPR050527">
    <property type="entry name" value="Snail/Krueppel_Znf"/>
</dbReference>
<evidence type="ECO:0000256" key="5">
    <source>
        <dbReference type="ARBA" id="ARBA00022833"/>
    </source>
</evidence>
<name>A0A443RST8_9ACAR</name>
<dbReference type="GO" id="GO:0000981">
    <property type="term" value="F:DNA-binding transcription factor activity, RNA polymerase II-specific"/>
    <property type="evidence" value="ECO:0007669"/>
    <property type="project" value="TreeGrafter"/>
</dbReference>
<dbReference type="AlphaFoldDB" id="A0A443RST8"/>
<keyword evidence="3" id="KW-0677">Repeat</keyword>
<evidence type="ECO:0000256" key="7">
    <source>
        <dbReference type="ARBA" id="ARBA00037948"/>
    </source>
</evidence>
<dbReference type="PANTHER" id="PTHR24388:SF54">
    <property type="entry name" value="PROTEIN ESCARGOT"/>
    <property type="match status" value="1"/>
</dbReference>
<evidence type="ECO:0000256" key="1">
    <source>
        <dbReference type="ARBA" id="ARBA00004123"/>
    </source>
</evidence>
<sequence length="150" mass="16805">MSERPQNAVDFNYCFDANYDPSAEENTAEVDSISESINEVVRNYTLAVSNSQTIQTVATTTVEVAMDLEEECVLLDSANNPVSLPSCFKCADCGKQFEKMSSLRKHSACHNERVNCDQCSKSFSKLDNLKRHKETHTQKLKCRAQANTLI</sequence>
<protein>
    <recommendedName>
        <fullName evidence="9">C2H2-type domain-containing protein</fullName>
    </recommendedName>
</protein>
<dbReference type="GO" id="GO:0008270">
    <property type="term" value="F:zinc ion binding"/>
    <property type="evidence" value="ECO:0007669"/>
    <property type="project" value="UniProtKB-KW"/>
</dbReference>
<dbReference type="FunFam" id="3.30.160.60:FF:000110">
    <property type="entry name" value="Zinc finger protein-like"/>
    <property type="match status" value="1"/>
</dbReference>
<dbReference type="SMART" id="SM00355">
    <property type="entry name" value="ZnF_C2H2"/>
    <property type="match status" value="2"/>
</dbReference>
<keyword evidence="2" id="KW-0479">Metal-binding</keyword>
<dbReference type="GO" id="GO:0000978">
    <property type="term" value="F:RNA polymerase II cis-regulatory region sequence-specific DNA binding"/>
    <property type="evidence" value="ECO:0007669"/>
    <property type="project" value="TreeGrafter"/>
</dbReference>
<dbReference type="Proteomes" id="UP000288716">
    <property type="component" value="Unassembled WGS sequence"/>
</dbReference>
<keyword evidence="11" id="KW-1185">Reference proteome</keyword>
<dbReference type="SUPFAM" id="SSF57667">
    <property type="entry name" value="beta-beta-alpha zinc fingers"/>
    <property type="match status" value="1"/>
</dbReference>
<dbReference type="EMBL" id="NCKV01043217">
    <property type="protein sequence ID" value="RWS18239.1"/>
    <property type="molecule type" value="Genomic_DNA"/>
</dbReference>
<dbReference type="GO" id="GO:0005634">
    <property type="term" value="C:nucleus"/>
    <property type="evidence" value="ECO:0007669"/>
    <property type="project" value="UniProtKB-SubCell"/>
</dbReference>
<dbReference type="PROSITE" id="PS50157">
    <property type="entry name" value="ZINC_FINGER_C2H2_2"/>
    <property type="match status" value="2"/>
</dbReference>